<evidence type="ECO:0000256" key="2">
    <source>
        <dbReference type="ARBA" id="ARBA00021561"/>
    </source>
</evidence>
<feature type="compositionally biased region" description="Basic residues" evidence="3">
    <location>
        <begin position="69"/>
        <end position="79"/>
    </location>
</feature>
<feature type="compositionally biased region" description="Acidic residues" evidence="3">
    <location>
        <begin position="184"/>
        <end position="196"/>
    </location>
</feature>
<feature type="compositionally biased region" description="Polar residues" evidence="3">
    <location>
        <begin position="55"/>
        <end position="68"/>
    </location>
</feature>
<name>T1H1I0_MEGSC</name>
<evidence type="ECO:0000256" key="3">
    <source>
        <dbReference type="SAM" id="MobiDB-lite"/>
    </source>
</evidence>
<dbReference type="GO" id="GO:0000056">
    <property type="term" value="P:ribosomal small subunit export from nucleus"/>
    <property type="evidence" value="ECO:0007669"/>
    <property type="project" value="TreeGrafter"/>
</dbReference>
<feature type="compositionally biased region" description="Low complexity" evidence="3">
    <location>
        <begin position="173"/>
        <end position="183"/>
    </location>
</feature>
<dbReference type="InterPro" id="IPR007307">
    <property type="entry name" value="Ltv1"/>
</dbReference>
<dbReference type="HOGENOM" id="CLU_730144_0_0_1"/>
<evidence type="ECO:0000256" key="1">
    <source>
        <dbReference type="ARBA" id="ARBA00009078"/>
    </source>
</evidence>
<organism evidence="4 5">
    <name type="scientific">Megaselia scalaris</name>
    <name type="common">Humpbacked fly</name>
    <name type="synonym">Phora scalaris</name>
    <dbReference type="NCBI Taxonomy" id="36166"/>
    <lineage>
        <taxon>Eukaryota</taxon>
        <taxon>Metazoa</taxon>
        <taxon>Ecdysozoa</taxon>
        <taxon>Arthropoda</taxon>
        <taxon>Hexapoda</taxon>
        <taxon>Insecta</taxon>
        <taxon>Pterygota</taxon>
        <taxon>Neoptera</taxon>
        <taxon>Endopterygota</taxon>
        <taxon>Diptera</taxon>
        <taxon>Brachycera</taxon>
        <taxon>Muscomorpha</taxon>
        <taxon>Platypezoidea</taxon>
        <taxon>Phoridae</taxon>
        <taxon>Megaseliini</taxon>
        <taxon>Megaselia</taxon>
    </lineage>
</organism>
<reference evidence="4" key="2">
    <citation type="submission" date="2015-06" db="UniProtKB">
        <authorList>
            <consortium name="EnsemblMetazoa"/>
        </authorList>
    </citation>
    <scope>IDENTIFICATION</scope>
</reference>
<dbReference type="Pfam" id="PF04180">
    <property type="entry name" value="LTV"/>
    <property type="match status" value="1"/>
</dbReference>
<feature type="compositionally biased region" description="Polar residues" evidence="3">
    <location>
        <begin position="138"/>
        <end position="151"/>
    </location>
</feature>
<dbReference type="EnsemblMetazoa" id="MESCA010042-RA">
    <property type="protein sequence ID" value="MESCA010042-PA"/>
    <property type="gene ID" value="MESCA010042"/>
</dbReference>
<dbReference type="GO" id="GO:0005634">
    <property type="term" value="C:nucleus"/>
    <property type="evidence" value="ECO:0007669"/>
    <property type="project" value="TreeGrafter"/>
</dbReference>
<comment type="similarity">
    <text evidence="1">Belongs to the LTV1 family.</text>
</comment>
<dbReference type="GO" id="GO:0042274">
    <property type="term" value="P:ribosomal small subunit biogenesis"/>
    <property type="evidence" value="ECO:0007669"/>
    <property type="project" value="InterPro"/>
</dbReference>
<dbReference type="AlphaFoldDB" id="T1H1I0"/>
<dbReference type="EMBL" id="CAQQ02191635">
    <property type="status" value="NOT_ANNOTATED_CDS"/>
    <property type="molecule type" value="Genomic_DNA"/>
</dbReference>
<dbReference type="PANTHER" id="PTHR21531">
    <property type="entry name" value="LOW-TEMPERATURE VIABILITY PROTEIN LTV1-RELATED"/>
    <property type="match status" value="1"/>
</dbReference>
<proteinExistence type="inferred from homology"/>
<sequence length="379" mass="41555">MSPLQSTLGISGNTRSPIQAPEWKANAAPSTLPSVPMLLDDDDDALMSFPPQNVFAANQRQSSQSPGSNHRHKSQKKQQKQQQPQTQQQNNTFSNNFSNHSNNSSIFGGGSQQQQQQQLPLHQQPLQQPMPQQLSQTVGSRDYSQPPINGSNGAGFSGPTSGHNLDQDIGILSSSSSSGSDSESSSDSDSSDSDSDSGEKGANSSMTTNHQRSAMPTVPLQSMPLVGGFGSSNGGELLQNDLQRNGRHFLNHRNKKLTGKGKKAFIDKKNAVTFHLVHRSQRDPLAADDSAPQHIFRKNNIKFNSPQNEQQKLLNSFMASQLYNQQSRCIWDRGVFEPSLKEAGGMMLGTLYRMQLFCTEYQLSTNFSKECFAFGHLLV</sequence>
<dbReference type="GO" id="GO:0005829">
    <property type="term" value="C:cytosol"/>
    <property type="evidence" value="ECO:0007669"/>
    <property type="project" value="TreeGrafter"/>
</dbReference>
<reference evidence="5" key="1">
    <citation type="submission" date="2013-02" db="EMBL/GenBank/DDBJ databases">
        <authorList>
            <person name="Hughes D."/>
        </authorList>
    </citation>
    <scope>NUCLEOTIDE SEQUENCE</scope>
    <source>
        <strain>Durham</strain>
        <strain evidence="5">NC isolate 2 -- Noor lab</strain>
    </source>
</reference>
<evidence type="ECO:0000313" key="4">
    <source>
        <dbReference type="EnsemblMetazoa" id="MESCA010042-PA"/>
    </source>
</evidence>
<dbReference type="EMBL" id="CAQQ02191636">
    <property type="status" value="NOT_ANNOTATED_CDS"/>
    <property type="molecule type" value="Genomic_DNA"/>
</dbReference>
<dbReference type="PANTHER" id="PTHR21531:SF0">
    <property type="entry name" value="PROTEIN LTV1 HOMOLOG"/>
    <property type="match status" value="1"/>
</dbReference>
<feature type="compositionally biased region" description="Polar residues" evidence="3">
    <location>
        <begin position="202"/>
        <end position="214"/>
    </location>
</feature>
<evidence type="ECO:0000313" key="5">
    <source>
        <dbReference type="Proteomes" id="UP000015102"/>
    </source>
</evidence>
<feature type="compositionally biased region" description="Polar residues" evidence="3">
    <location>
        <begin position="1"/>
        <end position="17"/>
    </location>
</feature>
<feature type="region of interest" description="Disordered" evidence="3">
    <location>
        <begin position="1"/>
        <end position="214"/>
    </location>
</feature>
<keyword evidence="5" id="KW-1185">Reference proteome</keyword>
<dbReference type="Proteomes" id="UP000015102">
    <property type="component" value="Unassembled WGS sequence"/>
</dbReference>
<dbReference type="STRING" id="36166.T1H1I0"/>
<protein>
    <recommendedName>
        <fullName evidence="2">Protein LTV1 homolog</fullName>
    </recommendedName>
</protein>
<dbReference type="EMBL" id="CAQQ02191637">
    <property type="status" value="NOT_ANNOTATED_CDS"/>
    <property type="molecule type" value="Genomic_DNA"/>
</dbReference>
<feature type="compositionally biased region" description="Low complexity" evidence="3">
    <location>
        <begin position="80"/>
        <end position="137"/>
    </location>
</feature>
<dbReference type="GO" id="GO:0030688">
    <property type="term" value="C:preribosome, small subunit precursor"/>
    <property type="evidence" value="ECO:0007669"/>
    <property type="project" value="TreeGrafter"/>
</dbReference>
<accession>T1H1I0</accession>